<reference evidence="9 10" key="1">
    <citation type="submission" date="2014-11" db="EMBL/GenBank/DDBJ databases">
        <title>Whole genome shotgun sequence of Sphingomonas parapaucimobilis NBRC 15100.</title>
        <authorList>
            <person name="Katano-Makiyama Y."/>
            <person name="Hosoyama A."/>
            <person name="Hashimoto M."/>
            <person name="Hosoyama Y."/>
            <person name="Noguchi M."/>
            <person name="Numata M."/>
            <person name="Tsuchikane K."/>
            <person name="Hirakata S."/>
            <person name="Uohara A."/>
            <person name="Shimodaira J."/>
            <person name="Ohji S."/>
            <person name="Ichikawa N."/>
            <person name="Kimura A."/>
            <person name="Yamazoe A."/>
            <person name="Fujita N."/>
        </authorList>
    </citation>
    <scope>NUCLEOTIDE SEQUENCE [LARGE SCALE GENOMIC DNA]</scope>
    <source>
        <strain evidence="9 10">NBRC 15100</strain>
    </source>
</reference>
<keyword evidence="6" id="KW-0482">Metalloprotease</keyword>
<dbReference type="Pfam" id="PF01551">
    <property type="entry name" value="Peptidase_M23"/>
    <property type="match status" value="1"/>
</dbReference>
<keyword evidence="7" id="KW-1133">Transmembrane helix</keyword>
<keyword evidence="2" id="KW-0645">Protease</keyword>
<evidence type="ECO:0000259" key="8">
    <source>
        <dbReference type="Pfam" id="PF01551"/>
    </source>
</evidence>
<keyword evidence="7" id="KW-0472">Membrane</keyword>
<dbReference type="PANTHER" id="PTHR21666">
    <property type="entry name" value="PEPTIDASE-RELATED"/>
    <property type="match status" value="1"/>
</dbReference>
<dbReference type="eggNOG" id="COG0739">
    <property type="taxonomic scope" value="Bacteria"/>
</dbReference>
<keyword evidence="10" id="KW-1185">Reference proteome</keyword>
<organism evidence="9 10">
    <name type="scientific">Sphingomonas parapaucimobilis NBRC 15100</name>
    <dbReference type="NCBI Taxonomy" id="1219049"/>
    <lineage>
        <taxon>Bacteria</taxon>
        <taxon>Pseudomonadati</taxon>
        <taxon>Pseudomonadota</taxon>
        <taxon>Alphaproteobacteria</taxon>
        <taxon>Sphingomonadales</taxon>
        <taxon>Sphingomonadaceae</taxon>
        <taxon>Sphingomonas</taxon>
    </lineage>
</organism>
<evidence type="ECO:0000256" key="2">
    <source>
        <dbReference type="ARBA" id="ARBA00022670"/>
    </source>
</evidence>
<evidence type="ECO:0000256" key="3">
    <source>
        <dbReference type="ARBA" id="ARBA00022723"/>
    </source>
</evidence>
<dbReference type="GO" id="GO:0006508">
    <property type="term" value="P:proteolysis"/>
    <property type="evidence" value="ECO:0007669"/>
    <property type="project" value="UniProtKB-KW"/>
</dbReference>
<gene>
    <name evidence="9" type="ORF">SP5_007_00390</name>
</gene>
<dbReference type="InterPro" id="IPR050570">
    <property type="entry name" value="Cell_wall_metabolism_enzyme"/>
</dbReference>
<proteinExistence type="predicted"/>
<evidence type="ECO:0000256" key="6">
    <source>
        <dbReference type="ARBA" id="ARBA00023049"/>
    </source>
</evidence>
<sequence length="203" mass="21512">MKRSGGRGPLSRFGWVMLGLIVVTVGAFLSMLSFGPGDVVVPEAAAPVKQAAAGSSASLAMPIVHYPVSSLRHDWGDPREGGKRKHQGLDLMAPAGTPVVAALSGTVEKLFDSDRGGHTLYIRSPDRRWMLYYAHLKGYAPGLAEGQRVRQGQVVGYVGDSGNAGAGNTHLHFAVNWMRAGDGWYQGEPVDPYPLLAGKTASS</sequence>
<dbReference type="EMBL" id="BBPI01000007">
    <property type="protein sequence ID" value="GAL99647.1"/>
    <property type="molecule type" value="Genomic_DNA"/>
</dbReference>
<dbReference type="GO" id="GO:0004222">
    <property type="term" value="F:metalloendopeptidase activity"/>
    <property type="evidence" value="ECO:0007669"/>
    <property type="project" value="TreeGrafter"/>
</dbReference>
<feature type="transmembrane region" description="Helical" evidence="7">
    <location>
        <begin position="12"/>
        <end position="34"/>
    </location>
</feature>
<dbReference type="CDD" id="cd12797">
    <property type="entry name" value="M23_peptidase"/>
    <property type="match status" value="1"/>
</dbReference>
<dbReference type="Proteomes" id="UP000032305">
    <property type="component" value="Unassembled WGS sequence"/>
</dbReference>
<feature type="domain" description="M23ase beta-sheet core" evidence="8">
    <location>
        <begin position="84"/>
        <end position="192"/>
    </location>
</feature>
<keyword evidence="3" id="KW-0479">Metal-binding</keyword>
<comment type="caution">
    <text evidence="9">The sequence shown here is derived from an EMBL/GenBank/DDBJ whole genome shotgun (WGS) entry which is preliminary data.</text>
</comment>
<name>A0A0A1W2T0_9SPHN</name>
<evidence type="ECO:0000256" key="5">
    <source>
        <dbReference type="ARBA" id="ARBA00022833"/>
    </source>
</evidence>
<dbReference type="RefSeq" id="WP_084220519.1">
    <property type="nucleotide sequence ID" value="NZ_BBPI01000007.1"/>
</dbReference>
<accession>A0A0A1W2T0</accession>
<dbReference type="GO" id="GO:0046872">
    <property type="term" value="F:metal ion binding"/>
    <property type="evidence" value="ECO:0007669"/>
    <property type="project" value="UniProtKB-KW"/>
</dbReference>
<evidence type="ECO:0000313" key="9">
    <source>
        <dbReference type="EMBL" id="GAL99647.1"/>
    </source>
</evidence>
<evidence type="ECO:0000256" key="7">
    <source>
        <dbReference type="SAM" id="Phobius"/>
    </source>
</evidence>
<keyword evidence="4" id="KW-0378">Hydrolase</keyword>
<dbReference type="SUPFAM" id="SSF51261">
    <property type="entry name" value="Duplicated hybrid motif"/>
    <property type="match status" value="1"/>
</dbReference>
<evidence type="ECO:0000256" key="1">
    <source>
        <dbReference type="ARBA" id="ARBA00001947"/>
    </source>
</evidence>
<dbReference type="AlphaFoldDB" id="A0A0A1W2T0"/>
<comment type="cofactor">
    <cofactor evidence="1">
        <name>Zn(2+)</name>
        <dbReference type="ChEBI" id="CHEBI:29105"/>
    </cofactor>
</comment>
<dbReference type="InterPro" id="IPR011055">
    <property type="entry name" value="Dup_hybrid_motif"/>
</dbReference>
<keyword evidence="5" id="KW-0862">Zinc</keyword>
<dbReference type="InterPro" id="IPR016047">
    <property type="entry name" value="M23ase_b-sheet_dom"/>
</dbReference>
<dbReference type="Gene3D" id="2.70.70.10">
    <property type="entry name" value="Glucose Permease (Domain IIA)"/>
    <property type="match status" value="1"/>
</dbReference>
<protein>
    <submittedName>
        <fullName evidence="9">Peptidase M23 family protein</fullName>
    </submittedName>
</protein>
<dbReference type="PANTHER" id="PTHR21666:SF288">
    <property type="entry name" value="CELL DIVISION PROTEIN YTFB"/>
    <property type="match status" value="1"/>
</dbReference>
<evidence type="ECO:0000313" key="10">
    <source>
        <dbReference type="Proteomes" id="UP000032305"/>
    </source>
</evidence>
<keyword evidence="7" id="KW-0812">Transmembrane</keyword>
<evidence type="ECO:0000256" key="4">
    <source>
        <dbReference type="ARBA" id="ARBA00022801"/>
    </source>
</evidence>